<dbReference type="GO" id="GO:0004190">
    <property type="term" value="F:aspartic-type endopeptidase activity"/>
    <property type="evidence" value="ECO:0007669"/>
    <property type="project" value="InterPro"/>
</dbReference>
<organism evidence="3 4">
    <name type="scientific">Candidatus Roizmanbacteria bacterium RIFCSPLOWO2_01_FULL_35_13</name>
    <dbReference type="NCBI Taxonomy" id="1802055"/>
    <lineage>
        <taxon>Bacteria</taxon>
        <taxon>Candidatus Roizmaniibacteriota</taxon>
    </lineage>
</organism>
<protein>
    <recommendedName>
        <fullName evidence="2">Peptidase A2 domain-containing protein</fullName>
    </recommendedName>
</protein>
<dbReference type="InterPro" id="IPR001969">
    <property type="entry name" value="Aspartic_peptidase_AS"/>
</dbReference>
<evidence type="ECO:0000256" key="1">
    <source>
        <dbReference type="ARBA" id="ARBA00022801"/>
    </source>
</evidence>
<keyword evidence="1" id="KW-0378">Hydrolase</keyword>
<dbReference type="EMBL" id="MGAF01000002">
    <property type="protein sequence ID" value="OGK42923.1"/>
    <property type="molecule type" value="Genomic_DNA"/>
</dbReference>
<dbReference type="SUPFAM" id="SSF50630">
    <property type="entry name" value="Acid proteases"/>
    <property type="match status" value="1"/>
</dbReference>
<dbReference type="STRING" id="1802055.A3A74_03155"/>
<accession>A0A1F7IHY3</accession>
<dbReference type="Proteomes" id="UP000179270">
    <property type="component" value="Unassembled WGS sequence"/>
</dbReference>
<sequence length="145" mass="16746">MKQLNSIEFPFEYVNLPTYGQVFYPFIPVSLKTIDHGWVDFRFIVDTGADLTTFPFFMAKKLGINLSKCKTSKAEGIGGFVIKTWETKIPIKLKTHEITIRCSITDDEQTPFLLGRIDLLLEKFSWVFDGNKKKIIFSIAEIEER</sequence>
<dbReference type="Gene3D" id="2.40.70.10">
    <property type="entry name" value="Acid Proteases"/>
    <property type="match status" value="1"/>
</dbReference>
<evidence type="ECO:0000313" key="3">
    <source>
        <dbReference type="EMBL" id="OGK42923.1"/>
    </source>
</evidence>
<dbReference type="GO" id="GO:0006508">
    <property type="term" value="P:proteolysis"/>
    <property type="evidence" value="ECO:0007669"/>
    <property type="project" value="InterPro"/>
</dbReference>
<evidence type="ECO:0000259" key="2">
    <source>
        <dbReference type="PROSITE" id="PS50175"/>
    </source>
</evidence>
<evidence type="ECO:0000313" key="4">
    <source>
        <dbReference type="Proteomes" id="UP000179270"/>
    </source>
</evidence>
<dbReference type="InterPro" id="IPR001995">
    <property type="entry name" value="Peptidase_A2_cat"/>
</dbReference>
<feature type="domain" description="Peptidase A2" evidence="2">
    <location>
        <begin position="41"/>
        <end position="116"/>
    </location>
</feature>
<dbReference type="InterPro" id="IPR021109">
    <property type="entry name" value="Peptidase_aspartic_dom_sf"/>
</dbReference>
<proteinExistence type="predicted"/>
<dbReference type="PROSITE" id="PS00141">
    <property type="entry name" value="ASP_PROTEASE"/>
    <property type="match status" value="1"/>
</dbReference>
<gene>
    <name evidence="3" type="ORF">A3A74_03155</name>
</gene>
<reference evidence="3 4" key="1">
    <citation type="journal article" date="2016" name="Nat. Commun.">
        <title>Thousands of microbial genomes shed light on interconnected biogeochemical processes in an aquifer system.</title>
        <authorList>
            <person name="Anantharaman K."/>
            <person name="Brown C.T."/>
            <person name="Hug L.A."/>
            <person name="Sharon I."/>
            <person name="Castelle C.J."/>
            <person name="Probst A.J."/>
            <person name="Thomas B.C."/>
            <person name="Singh A."/>
            <person name="Wilkins M.J."/>
            <person name="Karaoz U."/>
            <person name="Brodie E.L."/>
            <person name="Williams K.H."/>
            <person name="Hubbard S.S."/>
            <person name="Banfield J.F."/>
        </authorList>
    </citation>
    <scope>NUCLEOTIDE SEQUENCE [LARGE SCALE GENOMIC DNA]</scope>
</reference>
<name>A0A1F7IHY3_9BACT</name>
<dbReference type="AlphaFoldDB" id="A0A1F7IHY3"/>
<comment type="caution">
    <text evidence="3">The sequence shown here is derived from an EMBL/GenBank/DDBJ whole genome shotgun (WGS) entry which is preliminary data.</text>
</comment>
<dbReference type="PROSITE" id="PS50175">
    <property type="entry name" value="ASP_PROT_RETROV"/>
    <property type="match status" value="1"/>
</dbReference>
<dbReference type="Pfam" id="PF13650">
    <property type="entry name" value="Asp_protease_2"/>
    <property type="match status" value="1"/>
</dbReference>